<dbReference type="InParanoid" id="K2RTK8"/>
<comment type="caution">
    <text evidence="1">The sequence shown here is derived from an EMBL/GenBank/DDBJ whole genome shotgun (WGS) entry which is preliminary data.</text>
</comment>
<dbReference type="HOGENOM" id="CLU_1896624_0_0_1"/>
<organism evidence="1 2">
    <name type="scientific">Macrophomina phaseolina (strain MS6)</name>
    <name type="common">Charcoal rot fungus</name>
    <dbReference type="NCBI Taxonomy" id="1126212"/>
    <lineage>
        <taxon>Eukaryota</taxon>
        <taxon>Fungi</taxon>
        <taxon>Dikarya</taxon>
        <taxon>Ascomycota</taxon>
        <taxon>Pezizomycotina</taxon>
        <taxon>Dothideomycetes</taxon>
        <taxon>Dothideomycetes incertae sedis</taxon>
        <taxon>Botryosphaeriales</taxon>
        <taxon>Botryosphaeriaceae</taxon>
        <taxon>Macrophomina</taxon>
    </lineage>
</organism>
<dbReference type="Proteomes" id="UP000007129">
    <property type="component" value="Unassembled WGS sequence"/>
</dbReference>
<gene>
    <name evidence="1" type="ORF">MPH_06716</name>
</gene>
<dbReference type="AlphaFoldDB" id="K2RTK8"/>
<evidence type="ECO:0000313" key="2">
    <source>
        <dbReference type="Proteomes" id="UP000007129"/>
    </source>
</evidence>
<proteinExistence type="predicted"/>
<dbReference type="VEuPathDB" id="FungiDB:MPH_06716"/>
<sequence>MPMKAPNAKNIMITASGTDILGETWTIRSAMFCACNGNPSFSEEDRRQSCVQKVANLLLFTFFLTRKCKKIVEDVMTRVRALLRVAPNVSVMLSCQKSGRCVKNALKERFLFWAESAHSDSSCCPAGTEDSRRL</sequence>
<name>K2RTK8_MACPH</name>
<reference evidence="1 2" key="1">
    <citation type="journal article" date="2012" name="BMC Genomics">
        <title>Tools to kill: Genome of one of the most destructive plant pathogenic fungi Macrophomina phaseolina.</title>
        <authorList>
            <person name="Islam M.S."/>
            <person name="Haque M.S."/>
            <person name="Islam M.M."/>
            <person name="Emdad E.M."/>
            <person name="Halim A."/>
            <person name="Hossen Q.M.M."/>
            <person name="Hossain M.Z."/>
            <person name="Ahmed B."/>
            <person name="Rahim S."/>
            <person name="Rahman M.S."/>
            <person name="Alam M.M."/>
            <person name="Hou S."/>
            <person name="Wan X."/>
            <person name="Saito J.A."/>
            <person name="Alam M."/>
        </authorList>
    </citation>
    <scope>NUCLEOTIDE SEQUENCE [LARGE SCALE GENOMIC DNA]</scope>
    <source>
        <strain evidence="1 2">MS6</strain>
    </source>
</reference>
<dbReference type="EMBL" id="AHHD01000286">
    <property type="protein sequence ID" value="EKG16022.1"/>
    <property type="molecule type" value="Genomic_DNA"/>
</dbReference>
<accession>K2RTK8</accession>
<protein>
    <submittedName>
        <fullName evidence="1">Uncharacterized protein</fullName>
    </submittedName>
</protein>
<evidence type="ECO:0000313" key="1">
    <source>
        <dbReference type="EMBL" id="EKG16022.1"/>
    </source>
</evidence>